<keyword evidence="6" id="KW-1185">Reference proteome</keyword>
<dbReference type="PATRIC" id="fig|864069.3.peg.328"/>
<dbReference type="OrthoDB" id="9805730at2"/>
<organism evidence="5 6">
    <name type="scientific">Microvirga lotononidis</name>
    <dbReference type="NCBI Taxonomy" id="864069"/>
    <lineage>
        <taxon>Bacteria</taxon>
        <taxon>Pseudomonadati</taxon>
        <taxon>Pseudomonadota</taxon>
        <taxon>Alphaproteobacteria</taxon>
        <taxon>Hyphomicrobiales</taxon>
        <taxon>Methylobacteriaceae</taxon>
        <taxon>Microvirga</taxon>
    </lineage>
</organism>
<proteinExistence type="predicted"/>
<name>I4Z3J0_9HYPH</name>
<evidence type="ECO:0000313" key="6">
    <source>
        <dbReference type="Proteomes" id="UP000003947"/>
    </source>
</evidence>
<dbReference type="InterPro" id="IPR009057">
    <property type="entry name" value="Homeodomain-like_sf"/>
</dbReference>
<reference evidence="5 6" key="1">
    <citation type="submission" date="2012-02" db="EMBL/GenBank/DDBJ databases">
        <title>Improved High-Quality Draft sequence of Microvirga sp. WSM3557.</title>
        <authorList>
            <consortium name="US DOE Joint Genome Institute"/>
            <person name="Lucas S."/>
            <person name="Han J."/>
            <person name="Lapidus A."/>
            <person name="Cheng J.-F."/>
            <person name="Goodwin L."/>
            <person name="Pitluck S."/>
            <person name="Peters L."/>
            <person name="Zhang X."/>
            <person name="Detter J.C."/>
            <person name="Han C."/>
            <person name="Tapia R."/>
            <person name="Land M."/>
            <person name="Hauser L."/>
            <person name="Kyrpides N."/>
            <person name="Ivanova N."/>
            <person name="Pagani I."/>
            <person name="Brau L."/>
            <person name="Yates R."/>
            <person name="O'Hara G."/>
            <person name="Rui T."/>
            <person name="Howieson J."/>
            <person name="Reeve W."/>
            <person name="Woyke T."/>
        </authorList>
    </citation>
    <scope>NUCLEOTIDE SEQUENCE [LARGE SCALE GENOMIC DNA]</scope>
    <source>
        <strain evidence="5 6">WSM3557</strain>
    </source>
</reference>
<keyword evidence="3" id="KW-0804">Transcription</keyword>
<dbReference type="eggNOG" id="COG2207">
    <property type="taxonomic scope" value="Bacteria"/>
</dbReference>
<gene>
    <name evidence="5" type="ORF">MicloDRAFT_00003090</name>
</gene>
<dbReference type="Proteomes" id="UP000003947">
    <property type="component" value="Unassembled WGS sequence"/>
</dbReference>
<evidence type="ECO:0000313" key="5">
    <source>
        <dbReference type="EMBL" id="EIM30782.1"/>
    </source>
</evidence>
<keyword evidence="1" id="KW-0805">Transcription regulation</keyword>
<dbReference type="InterPro" id="IPR018060">
    <property type="entry name" value="HTH_AraC"/>
</dbReference>
<evidence type="ECO:0000256" key="3">
    <source>
        <dbReference type="ARBA" id="ARBA00023163"/>
    </source>
</evidence>
<dbReference type="SUPFAM" id="SSF46689">
    <property type="entry name" value="Homeodomain-like"/>
    <property type="match status" value="1"/>
</dbReference>
<dbReference type="GO" id="GO:0005829">
    <property type="term" value="C:cytosol"/>
    <property type="evidence" value="ECO:0007669"/>
    <property type="project" value="TreeGrafter"/>
</dbReference>
<dbReference type="Pfam" id="PF12833">
    <property type="entry name" value="HTH_18"/>
    <property type="match status" value="1"/>
</dbReference>
<dbReference type="AlphaFoldDB" id="I4Z3J0"/>
<dbReference type="EMBL" id="JH660635">
    <property type="protein sequence ID" value="EIM30782.1"/>
    <property type="molecule type" value="Genomic_DNA"/>
</dbReference>
<accession>I4Z3J0</accession>
<dbReference type="SMART" id="SM00342">
    <property type="entry name" value="HTH_ARAC"/>
    <property type="match status" value="1"/>
</dbReference>
<dbReference type="HOGENOM" id="CLU_047522_4_2_5"/>
<evidence type="ECO:0000256" key="2">
    <source>
        <dbReference type="ARBA" id="ARBA00023125"/>
    </source>
</evidence>
<dbReference type="PROSITE" id="PS01124">
    <property type="entry name" value="HTH_ARAC_FAMILY_2"/>
    <property type="match status" value="1"/>
</dbReference>
<dbReference type="Gene3D" id="1.10.10.60">
    <property type="entry name" value="Homeodomain-like"/>
    <property type="match status" value="1"/>
</dbReference>
<dbReference type="GO" id="GO:0003700">
    <property type="term" value="F:DNA-binding transcription factor activity"/>
    <property type="evidence" value="ECO:0007669"/>
    <property type="project" value="InterPro"/>
</dbReference>
<sequence>MLHHELIQDTCSAERAASFYAVSRRTLCRHLTAEGSSFRQLTTEVRCELACLLLAASNLSLGQIAEILNYAELSAFSRAFRRWTGQSPSAWRSSERGLAG</sequence>
<dbReference type="GO" id="GO:0000976">
    <property type="term" value="F:transcription cis-regulatory region binding"/>
    <property type="evidence" value="ECO:0007669"/>
    <property type="project" value="TreeGrafter"/>
</dbReference>
<dbReference type="PANTHER" id="PTHR47894:SF4">
    <property type="entry name" value="HTH-TYPE TRANSCRIPTIONAL REGULATOR GADX"/>
    <property type="match status" value="1"/>
</dbReference>
<protein>
    <submittedName>
        <fullName evidence="5">DNA-binding domain-containing protein, AraC-type</fullName>
    </submittedName>
</protein>
<evidence type="ECO:0000256" key="1">
    <source>
        <dbReference type="ARBA" id="ARBA00023015"/>
    </source>
</evidence>
<dbReference type="RefSeq" id="WP_009488887.1">
    <property type="nucleotide sequence ID" value="NZ_CP141050.1"/>
</dbReference>
<feature type="domain" description="HTH araC/xylS-type" evidence="4">
    <location>
        <begin position="1"/>
        <end position="94"/>
    </location>
</feature>
<evidence type="ECO:0000259" key="4">
    <source>
        <dbReference type="PROSITE" id="PS01124"/>
    </source>
</evidence>
<keyword evidence="2 5" id="KW-0238">DNA-binding</keyword>
<dbReference type="PANTHER" id="PTHR47894">
    <property type="entry name" value="HTH-TYPE TRANSCRIPTIONAL REGULATOR GADX"/>
    <property type="match status" value="1"/>
</dbReference>
<dbReference type="STRING" id="864069.MicloDRAFT_00003090"/>